<keyword evidence="4" id="KW-0812">Transmembrane</keyword>
<organism evidence="6 7">
    <name type="scientific">Zophobihabitans entericus</name>
    <dbReference type="NCBI Taxonomy" id="1635327"/>
    <lineage>
        <taxon>Bacteria</taxon>
        <taxon>Pseudomonadati</taxon>
        <taxon>Pseudomonadota</taxon>
        <taxon>Gammaproteobacteria</taxon>
        <taxon>Orbales</taxon>
        <taxon>Orbaceae</taxon>
        <taxon>Zophobihabitans</taxon>
    </lineage>
</organism>
<evidence type="ECO:0000256" key="3">
    <source>
        <dbReference type="ARBA" id="ARBA00047594"/>
    </source>
</evidence>
<dbReference type="Gene3D" id="1.20.144.10">
    <property type="entry name" value="Phosphatidic acid phosphatase type 2/haloperoxidase"/>
    <property type="match status" value="1"/>
</dbReference>
<keyword evidence="4" id="KW-0472">Membrane</keyword>
<dbReference type="Proteomes" id="UP000501168">
    <property type="component" value="Chromosome"/>
</dbReference>
<dbReference type="EMBL" id="CP050253">
    <property type="protein sequence ID" value="QIQ21200.1"/>
    <property type="molecule type" value="Genomic_DNA"/>
</dbReference>
<feature type="transmembrane region" description="Helical" evidence="4">
    <location>
        <begin position="7"/>
        <end position="28"/>
    </location>
</feature>
<keyword evidence="7" id="KW-1185">Reference proteome</keyword>
<sequence>MTVIKKTIIVLAIFLVTPIVALCLNWDWDPNSLNNFSEYLFWITESAGAPWGTLTCVFFFVLFCVLLKLKIKKQIFQVWVLLVAAVLVGQGVKSAIKNYAGESRPFVLWMEKEHEVDDDYFYSLPRVEREELIEEHIAHLNEIPDWLVEHWQNETGYSFPSGHTMFATTWAFLALVLLGFRRHHISVSIIIAWAIVIEISRLALGMHHPIDLILGAILSWLIAIACYFCAKKWHIVE</sequence>
<dbReference type="GO" id="GO:0050380">
    <property type="term" value="F:undecaprenyl-diphosphatase activity"/>
    <property type="evidence" value="ECO:0007669"/>
    <property type="project" value="UniProtKB-EC"/>
</dbReference>
<dbReference type="EC" id="3.6.1.27" evidence="1"/>
<feature type="transmembrane region" description="Helical" evidence="4">
    <location>
        <begin position="185"/>
        <end position="204"/>
    </location>
</feature>
<feature type="transmembrane region" description="Helical" evidence="4">
    <location>
        <begin position="48"/>
        <end position="69"/>
    </location>
</feature>
<accession>A0A6G9IC88</accession>
<dbReference type="InterPro" id="IPR000326">
    <property type="entry name" value="PAP2/HPO"/>
</dbReference>
<comment type="catalytic activity">
    <reaction evidence="3">
        <text>di-trans,octa-cis-undecaprenyl diphosphate + H2O = di-trans,octa-cis-undecaprenyl phosphate + phosphate + H(+)</text>
        <dbReference type="Rhea" id="RHEA:28094"/>
        <dbReference type="ChEBI" id="CHEBI:15377"/>
        <dbReference type="ChEBI" id="CHEBI:15378"/>
        <dbReference type="ChEBI" id="CHEBI:43474"/>
        <dbReference type="ChEBI" id="CHEBI:58405"/>
        <dbReference type="ChEBI" id="CHEBI:60392"/>
        <dbReference type="EC" id="3.6.1.27"/>
    </reaction>
</comment>
<evidence type="ECO:0000313" key="7">
    <source>
        <dbReference type="Proteomes" id="UP000501168"/>
    </source>
</evidence>
<keyword evidence="6" id="KW-0378">Hydrolase</keyword>
<dbReference type="KEGG" id="orb:IPMB12_05600"/>
<feature type="transmembrane region" description="Helical" evidence="4">
    <location>
        <begin position="76"/>
        <end position="96"/>
    </location>
</feature>
<dbReference type="Pfam" id="PF01569">
    <property type="entry name" value="PAP2"/>
    <property type="match status" value="1"/>
</dbReference>
<feature type="domain" description="Phosphatidic acid phosphatase type 2/haloperoxidase" evidence="5">
    <location>
        <begin position="76"/>
        <end position="227"/>
    </location>
</feature>
<name>A0A6G9IC88_9GAMM</name>
<dbReference type="RefSeq" id="WP_166915758.1">
    <property type="nucleotide sequence ID" value="NZ_CP050253.1"/>
</dbReference>
<keyword evidence="4" id="KW-1133">Transmembrane helix</keyword>
<evidence type="ECO:0000256" key="4">
    <source>
        <dbReference type="SAM" id="Phobius"/>
    </source>
</evidence>
<dbReference type="AlphaFoldDB" id="A0A6G9IC88"/>
<dbReference type="SMART" id="SM00014">
    <property type="entry name" value="acidPPc"/>
    <property type="match status" value="1"/>
</dbReference>
<dbReference type="InParanoid" id="A0A6G9IC88"/>
<dbReference type="GO" id="GO:0005886">
    <property type="term" value="C:plasma membrane"/>
    <property type="evidence" value="ECO:0007669"/>
    <property type="project" value="TreeGrafter"/>
</dbReference>
<reference evidence="6 7" key="1">
    <citation type="submission" date="2020-03" db="EMBL/GenBank/DDBJ databases">
        <title>Complete genome sequence of Orbus sp. IPMB12 (BCRC 80908).</title>
        <authorList>
            <person name="Lo W.-S."/>
            <person name="Chang T.-H."/>
            <person name="Kuo C.-H."/>
        </authorList>
    </citation>
    <scope>NUCLEOTIDE SEQUENCE [LARGE SCALE GENOMIC DNA]</scope>
    <source>
        <strain evidence="6 7">IPMB12</strain>
    </source>
</reference>
<evidence type="ECO:0000259" key="5">
    <source>
        <dbReference type="SMART" id="SM00014"/>
    </source>
</evidence>
<proteinExistence type="predicted"/>
<dbReference type="InterPro" id="IPR036938">
    <property type="entry name" value="PAP2/HPO_sf"/>
</dbReference>
<feature type="transmembrane region" description="Helical" evidence="4">
    <location>
        <begin position="157"/>
        <end position="178"/>
    </location>
</feature>
<gene>
    <name evidence="6" type="primary">pgpB</name>
    <name evidence="6" type="ORF">IPMB12_05600</name>
</gene>
<dbReference type="PANTHER" id="PTHR14969:SF54">
    <property type="entry name" value="PHOSPHATIDYLGLYCEROPHOSPHATASE B"/>
    <property type="match status" value="1"/>
</dbReference>
<dbReference type="SUPFAM" id="SSF48317">
    <property type="entry name" value="Acid phosphatase/Vanadium-dependent haloperoxidase"/>
    <property type="match status" value="1"/>
</dbReference>
<dbReference type="CDD" id="cd01610">
    <property type="entry name" value="PAP2_like"/>
    <property type="match status" value="1"/>
</dbReference>
<protein>
    <recommendedName>
        <fullName evidence="1">undecaprenyl-diphosphate phosphatase</fullName>
        <ecNumber evidence="1">3.6.1.27</ecNumber>
    </recommendedName>
    <alternativeName>
        <fullName evidence="2">Undecaprenyl pyrophosphate phosphatase</fullName>
    </alternativeName>
</protein>
<evidence type="ECO:0000256" key="2">
    <source>
        <dbReference type="ARBA" id="ARBA00032707"/>
    </source>
</evidence>
<dbReference type="PANTHER" id="PTHR14969">
    <property type="entry name" value="SPHINGOSINE-1-PHOSPHATE PHOSPHOHYDROLASE"/>
    <property type="match status" value="1"/>
</dbReference>
<dbReference type="FunCoup" id="A0A6G9IC88">
    <property type="interactions" value="30"/>
</dbReference>
<evidence type="ECO:0000313" key="6">
    <source>
        <dbReference type="EMBL" id="QIQ21200.1"/>
    </source>
</evidence>
<evidence type="ECO:0000256" key="1">
    <source>
        <dbReference type="ARBA" id="ARBA00012374"/>
    </source>
</evidence>
<dbReference type="NCBIfam" id="NF007975">
    <property type="entry name" value="PRK10699.1"/>
    <property type="match status" value="1"/>
</dbReference>
<feature type="transmembrane region" description="Helical" evidence="4">
    <location>
        <begin position="210"/>
        <end position="230"/>
    </location>
</feature>